<keyword evidence="8" id="KW-1185">Reference proteome</keyword>
<reference evidence="7 8" key="1">
    <citation type="submission" date="2020-08" db="EMBL/GenBank/DDBJ databases">
        <title>Genomic Encyclopedia of Type Strains, Phase IV (KMG-IV): sequencing the most valuable type-strain genomes for metagenomic binning, comparative biology and taxonomic classification.</title>
        <authorList>
            <person name="Goeker M."/>
        </authorList>
    </citation>
    <scope>NUCLEOTIDE SEQUENCE [LARGE SCALE GENOMIC DNA]</scope>
    <source>
        <strain evidence="7 8">DSM 14925</strain>
    </source>
</reference>
<dbReference type="InterPro" id="IPR050146">
    <property type="entry name" value="Type-I_3-dehydroquinase"/>
</dbReference>
<dbReference type="CDD" id="cd00502">
    <property type="entry name" value="DHQase_I"/>
    <property type="match status" value="1"/>
</dbReference>
<organism evidence="7 8">
    <name type="scientific">Lactovum miscens</name>
    <dbReference type="NCBI Taxonomy" id="190387"/>
    <lineage>
        <taxon>Bacteria</taxon>
        <taxon>Bacillati</taxon>
        <taxon>Bacillota</taxon>
        <taxon>Bacilli</taxon>
        <taxon>Lactobacillales</taxon>
        <taxon>Streptococcaceae</taxon>
        <taxon>Lactovum</taxon>
    </lineage>
</organism>
<dbReference type="EC" id="4.2.1.10" evidence="2"/>
<dbReference type="EMBL" id="JACHHV010000015">
    <property type="protein sequence ID" value="MBB5888123.1"/>
    <property type="molecule type" value="Genomic_DNA"/>
</dbReference>
<keyword evidence="6" id="KW-0704">Schiff base</keyword>
<keyword evidence="4" id="KW-0057">Aromatic amino acid biosynthesis</keyword>
<dbReference type="AlphaFoldDB" id="A0A841C5P0"/>
<dbReference type="InterPro" id="IPR013785">
    <property type="entry name" value="Aldolase_TIM"/>
</dbReference>
<dbReference type="SUPFAM" id="SSF51569">
    <property type="entry name" value="Aldolase"/>
    <property type="match status" value="1"/>
</dbReference>
<dbReference type="InterPro" id="IPR001381">
    <property type="entry name" value="DHquinase_I"/>
</dbReference>
<keyword evidence="5 7" id="KW-0456">Lyase</keyword>
<protein>
    <recommendedName>
        <fullName evidence="2">3-dehydroquinate dehydratase</fullName>
        <ecNumber evidence="2">4.2.1.10</ecNumber>
    </recommendedName>
</protein>
<name>A0A841C5P0_9LACT</name>
<accession>A0A841C5P0</accession>
<evidence type="ECO:0000256" key="2">
    <source>
        <dbReference type="ARBA" id="ARBA00012060"/>
    </source>
</evidence>
<evidence type="ECO:0000256" key="5">
    <source>
        <dbReference type="ARBA" id="ARBA00023239"/>
    </source>
</evidence>
<gene>
    <name evidence="7" type="ORF">HNQ37_001015</name>
</gene>
<evidence type="ECO:0000313" key="8">
    <source>
        <dbReference type="Proteomes" id="UP000562464"/>
    </source>
</evidence>
<proteinExistence type="predicted"/>
<comment type="caution">
    <text evidence="7">The sequence shown here is derived from an EMBL/GenBank/DDBJ whole genome shotgun (WGS) entry which is preliminary data.</text>
</comment>
<dbReference type="GO" id="GO:0009073">
    <property type="term" value="P:aromatic amino acid family biosynthetic process"/>
    <property type="evidence" value="ECO:0007669"/>
    <property type="project" value="UniProtKB-KW"/>
</dbReference>
<dbReference type="Gene3D" id="3.20.20.70">
    <property type="entry name" value="Aldolase class I"/>
    <property type="match status" value="1"/>
</dbReference>
<dbReference type="PANTHER" id="PTHR43699:SF1">
    <property type="entry name" value="3-DEHYDROQUINATE DEHYDRATASE"/>
    <property type="match status" value="1"/>
</dbReference>
<evidence type="ECO:0000313" key="7">
    <source>
        <dbReference type="EMBL" id="MBB5888123.1"/>
    </source>
</evidence>
<evidence type="ECO:0000256" key="3">
    <source>
        <dbReference type="ARBA" id="ARBA00022605"/>
    </source>
</evidence>
<dbReference type="PANTHER" id="PTHR43699">
    <property type="entry name" value="3-DEHYDROQUINATE DEHYDRATASE"/>
    <property type="match status" value="1"/>
</dbReference>
<comment type="catalytic activity">
    <reaction evidence="1">
        <text>3-dehydroquinate = 3-dehydroshikimate + H2O</text>
        <dbReference type="Rhea" id="RHEA:21096"/>
        <dbReference type="ChEBI" id="CHEBI:15377"/>
        <dbReference type="ChEBI" id="CHEBI:16630"/>
        <dbReference type="ChEBI" id="CHEBI:32364"/>
        <dbReference type="EC" id="4.2.1.10"/>
    </reaction>
</comment>
<evidence type="ECO:0000256" key="4">
    <source>
        <dbReference type="ARBA" id="ARBA00023141"/>
    </source>
</evidence>
<evidence type="ECO:0000256" key="6">
    <source>
        <dbReference type="ARBA" id="ARBA00023270"/>
    </source>
</evidence>
<dbReference type="GO" id="GO:0046279">
    <property type="term" value="P:3,4-dihydroxybenzoate biosynthetic process"/>
    <property type="evidence" value="ECO:0007669"/>
    <property type="project" value="UniProtKB-ARBA"/>
</dbReference>
<dbReference type="RefSeq" id="WP_183539881.1">
    <property type="nucleotide sequence ID" value="NZ_JACHHV010000015.1"/>
</dbReference>
<sequence>MKIIVPFCPTSELEIDEVELSLFEGADIIEWRADYFTPDGISLVAEKIFKKFAQWPILFTLRTSQEGGNFELSESVYISILRHILIDFHPEFVDVEAYSKPFMMEELADFKDKLVYSYHNFQNIPDNLEKILTSFAGQNPSVIKLALTARSKSEVWDVLMRASLFREKYTIPLIIVIMGEIGKISRLVDSPWTFARLEPVKNELGQYTVTETKKILELL</sequence>
<evidence type="ECO:0000256" key="1">
    <source>
        <dbReference type="ARBA" id="ARBA00001864"/>
    </source>
</evidence>
<keyword evidence="3" id="KW-0028">Amino-acid biosynthesis</keyword>
<dbReference type="GO" id="GO:0008652">
    <property type="term" value="P:amino acid biosynthetic process"/>
    <property type="evidence" value="ECO:0007669"/>
    <property type="project" value="UniProtKB-KW"/>
</dbReference>
<dbReference type="Pfam" id="PF01487">
    <property type="entry name" value="DHquinase_I"/>
    <property type="match status" value="1"/>
</dbReference>
<dbReference type="GO" id="GO:0003855">
    <property type="term" value="F:3-dehydroquinate dehydratase activity"/>
    <property type="evidence" value="ECO:0007669"/>
    <property type="project" value="UniProtKB-EC"/>
</dbReference>
<dbReference type="Proteomes" id="UP000562464">
    <property type="component" value="Unassembled WGS sequence"/>
</dbReference>